<keyword evidence="2" id="KW-0805">Transcription regulation</keyword>
<dbReference type="InterPro" id="IPR050595">
    <property type="entry name" value="Bact_response_regulator"/>
</dbReference>
<dbReference type="GO" id="GO:0000160">
    <property type="term" value="P:phosphorelay signal transduction system"/>
    <property type="evidence" value="ECO:0007669"/>
    <property type="project" value="InterPro"/>
</dbReference>
<reference evidence="6 7" key="1">
    <citation type="journal article" date="2016" name="Syst. Appl. Microbiol.">
        <title>Pararhizobium polonicum sp. nov. isolated from tumors on stone fruit rootstocks.</title>
        <authorList>
            <person name="Pulawska J."/>
            <person name="Kuzmanovic N."/>
            <person name="Willems A."/>
            <person name="Pothier J.F."/>
        </authorList>
    </citation>
    <scope>NUCLEOTIDE SEQUENCE [LARGE SCALE GENOMIC DNA]</scope>
    <source>
        <strain evidence="6 7">F5.1</strain>
    </source>
</reference>
<evidence type="ECO:0000313" key="7">
    <source>
        <dbReference type="Proteomes" id="UP000093111"/>
    </source>
</evidence>
<dbReference type="PATRIC" id="fig|1612624.7.peg.1242"/>
<dbReference type="EMBL" id="LGLV01000005">
    <property type="protein sequence ID" value="OBZ95936.1"/>
    <property type="molecule type" value="Genomic_DNA"/>
</dbReference>
<dbReference type="Pfam" id="PF00072">
    <property type="entry name" value="Response_reg"/>
    <property type="match status" value="1"/>
</dbReference>
<dbReference type="SMART" id="SM00448">
    <property type="entry name" value="REC"/>
    <property type="match status" value="1"/>
</dbReference>
<protein>
    <recommendedName>
        <fullName evidence="5">Response regulatory domain-containing protein</fullName>
    </recommendedName>
</protein>
<keyword evidence="1 4" id="KW-0597">Phosphoprotein</keyword>
<name>A0A1C7P4K5_9HYPH</name>
<dbReference type="PANTHER" id="PTHR44591:SF3">
    <property type="entry name" value="RESPONSE REGULATORY DOMAIN-CONTAINING PROTEIN"/>
    <property type="match status" value="1"/>
</dbReference>
<dbReference type="AlphaFoldDB" id="A0A1C7P4K5"/>
<feature type="modified residue" description="4-aspartylphosphate" evidence="4">
    <location>
        <position position="56"/>
    </location>
</feature>
<accession>A0A1C7P4K5</accession>
<dbReference type="InterPro" id="IPR001789">
    <property type="entry name" value="Sig_transdc_resp-reg_receiver"/>
</dbReference>
<gene>
    <name evidence="6" type="ORF">ADU59_05935</name>
</gene>
<dbReference type="PROSITE" id="PS50110">
    <property type="entry name" value="RESPONSE_REGULATORY"/>
    <property type="match status" value="1"/>
</dbReference>
<evidence type="ECO:0000259" key="5">
    <source>
        <dbReference type="PROSITE" id="PS50110"/>
    </source>
</evidence>
<dbReference type="SUPFAM" id="SSF52172">
    <property type="entry name" value="CheY-like"/>
    <property type="match status" value="1"/>
</dbReference>
<evidence type="ECO:0000313" key="6">
    <source>
        <dbReference type="EMBL" id="OBZ95936.1"/>
    </source>
</evidence>
<dbReference type="STRING" id="1612624.ADU59_05935"/>
<proteinExistence type="predicted"/>
<evidence type="ECO:0000256" key="3">
    <source>
        <dbReference type="ARBA" id="ARBA00023163"/>
    </source>
</evidence>
<organism evidence="6 7">
    <name type="scientific">Pararhizobium polonicum</name>
    <dbReference type="NCBI Taxonomy" id="1612624"/>
    <lineage>
        <taxon>Bacteria</taxon>
        <taxon>Pseudomonadati</taxon>
        <taxon>Pseudomonadota</taxon>
        <taxon>Alphaproteobacteria</taxon>
        <taxon>Hyphomicrobiales</taxon>
        <taxon>Rhizobiaceae</taxon>
        <taxon>Rhizobium/Agrobacterium group</taxon>
        <taxon>Pararhizobium</taxon>
    </lineage>
</organism>
<comment type="caution">
    <text evidence="6">The sequence shown here is derived from an EMBL/GenBank/DDBJ whole genome shotgun (WGS) entry which is preliminary data.</text>
</comment>
<dbReference type="PANTHER" id="PTHR44591">
    <property type="entry name" value="STRESS RESPONSE REGULATOR PROTEIN 1"/>
    <property type="match status" value="1"/>
</dbReference>
<dbReference type="InterPro" id="IPR011006">
    <property type="entry name" value="CheY-like_superfamily"/>
</dbReference>
<sequence>MRMHSILTVDDDENDQFICTYTIHRFDPGIKVLQAMNGLEALTLLKATTPDVIILDINMPVMNGFEFLEHYREEFATHAPVVAMLTSSHHAADRERALHYDFVTSYFEKPLTPENLRAMAVLLGDGKHGA</sequence>
<keyword evidence="3" id="KW-0804">Transcription</keyword>
<keyword evidence="7" id="KW-1185">Reference proteome</keyword>
<dbReference type="Gene3D" id="3.40.50.2300">
    <property type="match status" value="1"/>
</dbReference>
<feature type="domain" description="Response regulatory" evidence="5">
    <location>
        <begin position="5"/>
        <end position="124"/>
    </location>
</feature>
<dbReference type="Proteomes" id="UP000093111">
    <property type="component" value="Unassembled WGS sequence"/>
</dbReference>
<evidence type="ECO:0000256" key="2">
    <source>
        <dbReference type="ARBA" id="ARBA00023015"/>
    </source>
</evidence>
<evidence type="ECO:0000256" key="4">
    <source>
        <dbReference type="PROSITE-ProRule" id="PRU00169"/>
    </source>
</evidence>
<evidence type="ECO:0000256" key="1">
    <source>
        <dbReference type="ARBA" id="ARBA00022553"/>
    </source>
</evidence>